<dbReference type="AlphaFoldDB" id="A0A242A4G4"/>
<evidence type="ECO:0000313" key="1">
    <source>
        <dbReference type="EMBL" id="OTN75926.1"/>
    </source>
</evidence>
<protein>
    <submittedName>
        <fullName evidence="1">Uncharacterized protein</fullName>
    </submittedName>
</protein>
<comment type="caution">
    <text evidence="1">The sequence shown here is derived from an EMBL/GenBank/DDBJ whole genome shotgun (WGS) entry which is preliminary data.</text>
</comment>
<dbReference type="EMBL" id="NGKU01000001">
    <property type="protein sequence ID" value="OTN75926.1"/>
    <property type="molecule type" value="Genomic_DNA"/>
</dbReference>
<reference evidence="1 2" key="1">
    <citation type="submission" date="2017-05" db="EMBL/GenBank/DDBJ databases">
        <title>The Genome Sequence of Enterococcus sp. 8G7_MSG3316.</title>
        <authorList>
            <consortium name="The Broad Institute Genomics Platform"/>
            <consortium name="The Broad Institute Genomic Center for Infectious Diseases"/>
            <person name="Earl A."/>
            <person name="Manson A."/>
            <person name="Schwartman J."/>
            <person name="Gilmore M."/>
            <person name="Abouelleil A."/>
            <person name="Cao P."/>
            <person name="Chapman S."/>
            <person name="Cusick C."/>
            <person name="Shea T."/>
            <person name="Young S."/>
            <person name="Neafsey D."/>
            <person name="Nusbaum C."/>
            <person name="Birren B."/>
        </authorList>
    </citation>
    <scope>NUCLEOTIDE SEQUENCE [LARGE SCALE GENOMIC DNA]</scope>
    <source>
        <strain evidence="1 2">8G7_MSG3316</strain>
    </source>
</reference>
<proteinExistence type="predicted"/>
<keyword evidence="2" id="KW-1185">Reference proteome</keyword>
<evidence type="ECO:0000313" key="2">
    <source>
        <dbReference type="Proteomes" id="UP000195043"/>
    </source>
</evidence>
<dbReference type="STRING" id="1834191.A5886_001002"/>
<organism evidence="1 2">
    <name type="scientific">Candidatus Enterococcus testudinis</name>
    <dbReference type="NCBI Taxonomy" id="1834191"/>
    <lineage>
        <taxon>Bacteria</taxon>
        <taxon>Bacillati</taxon>
        <taxon>Bacillota</taxon>
        <taxon>Bacilli</taxon>
        <taxon>Lactobacillales</taxon>
        <taxon>Enterococcaceae</taxon>
        <taxon>Enterococcus</taxon>
    </lineage>
</organism>
<gene>
    <name evidence="1" type="ORF">A5886_001002</name>
</gene>
<name>A0A242A4G4_9ENTE</name>
<sequence>MKYWDATEVALQVNGNDSRVDISDWDVQYESTITWSLVSEAIE</sequence>
<accession>A0A242A4G4</accession>
<dbReference type="Proteomes" id="UP000195043">
    <property type="component" value="Unassembled WGS sequence"/>
</dbReference>
<dbReference type="RefSeq" id="WP_256926147.1">
    <property type="nucleotide sequence ID" value="NZ_NGKU01000001.1"/>
</dbReference>